<evidence type="ECO:0000259" key="9">
    <source>
        <dbReference type="PROSITE" id="PS50109"/>
    </source>
</evidence>
<protein>
    <recommendedName>
        <fullName evidence="2">histidine kinase</fullName>
        <ecNumber evidence="2">2.7.13.3</ecNumber>
    </recommendedName>
</protein>
<evidence type="ECO:0000313" key="11">
    <source>
        <dbReference type="Proteomes" id="UP000178419"/>
    </source>
</evidence>
<keyword evidence="4" id="KW-0808">Transferase</keyword>
<dbReference type="Proteomes" id="UP000178419">
    <property type="component" value="Unassembled WGS sequence"/>
</dbReference>
<feature type="transmembrane region" description="Helical" evidence="8">
    <location>
        <begin position="202"/>
        <end position="222"/>
    </location>
</feature>
<dbReference type="Pfam" id="PF16927">
    <property type="entry name" value="HisKA_7TM"/>
    <property type="match status" value="1"/>
</dbReference>
<dbReference type="AlphaFoldDB" id="A0A1F7Y232"/>
<comment type="catalytic activity">
    <reaction evidence="1">
        <text>ATP + protein L-histidine = ADP + protein N-phospho-L-histidine.</text>
        <dbReference type="EC" id="2.7.13.3"/>
    </reaction>
</comment>
<feature type="transmembrane region" description="Helical" evidence="8">
    <location>
        <begin position="141"/>
        <end position="158"/>
    </location>
</feature>
<feature type="transmembrane region" description="Helical" evidence="8">
    <location>
        <begin position="258"/>
        <end position="280"/>
    </location>
</feature>
<evidence type="ECO:0000256" key="5">
    <source>
        <dbReference type="ARBA" id="ARBA00022777"/>
    </source>
</evidence>
<evidence type="ECO:0000256" key="8">
    <source>
        <dbReference type="SAM" id="Phobius"/>
    </source>
</evidence>
<keyword evidence="8" id="KW-1133">Transmembrane helix</keyword>
<evidence type="ECO:0000313" key="10">
    <source>
        <dbReference type="EMBL" id="OGM21230.1"/>
    </source>
</evidence>
<dbReference type="EMBL" id="MGGE01000022">
    <property type="protein sequence ID" value="OGM21230.1"/>
    <property type="molecule type" value="Genomic_DNA"/>
</dbReference>
<dbReference type="InterPro" id="IPR005467">
    <property type="entry name" value="His_kinase_dom"/>
</dbReference>
<feature type="transmembrane region" description="Helical" evidence="8">
    <location>
        <begin position="174"/>
        <end position="196"/>
    </location>
</feature>
<dbReference type="InterPro" id="IPR050736">
    <property type="entry name" value="Sensor_HK_Regulatory"/>
</dbReference>
<evidence type="ECO:0000256" key="3">
    <source>
        <dbReference type="ARBA" id="ARBA00022553"/>
    </source>
</evidence>
<dbReference type="PANTHER" id="PTHR43711">
    <property type="entry name" value="TWO-COMPONENT HISTIDINE KINASE"/>
    <property type="match status" value="1"/>
</dbReference>
<feature type="coiled-coil region" evidence="7">
    <location>
        <begin position="282"/>
        <end position="309"/>
    </location>
</feature>
<dbReference type="Pfam" id="PF02518">
    <property type="entry name" value="HATPase_c"/>
    <property type="match status" value="1"/>
</dbReference>
<reference evidence="10 11" key="1">
    <citation type="journal article" date="2016" name="Nat. Commun.">
        <title>Thousands of microbial genomes shed light on interconnected biogeochemical processes in an aquifer system.</title>
        <authorList>
            <person name="Anantharaman K."/>
            <person name="Brown C.T."/>
            <person name="Hug L.A."/>
            <person name="Sharon I."/>
            <person name="Castelle C.J."/>
            <person name="Probst A.J."/>
            <person name="Thomas B.C."/>
            <person name="Singh A."/>
            <person name="Wilkins M.J."/>
            <person name="Karaoz U."/>
            <person name="Brodie E.L."/>
            <person name="Williams K.H."/>
            <person name="Hubbard S.S."/>
            <person name="Banfield J.F."/>
        </authorList>
    </citation>
    <scope>NUCLEOTIDE SEQUENCE [LARGE SCALE GENOMIC DNA]</scope>
</reference>
<gene>
    <name evidence="10" type="ORF">A2714_05485</name>
</gene>
<dbReference type="SMART" id="SM00388">
    <property type="entry name" value="HisKA"/>
    <property type="match status" value="1"/>
</dbReference>
<dbReference type="Gene3D" id="3.30.565.10">
    <property type="entry name" value="Histidine kinase-like ATPase, C-terminal domain"/>
    <property type="match status" value="1"/>
</dbReference>
<dbReference type="Pfam" id="PF00512">
    <property type="entry name" value="HisKA"/>
    <property type="match status" value="1"/>
</dbReference>
<accession>A0A1F7Y232</accession>
<keyword evidence="8" id="KW-0472">Membrane</keyword>
<keyword evidence="7" id="KW-0175">Coiled coil</keyword>
<organism evidence="10 11">
    <name type="scientific">Candidatus Woesebacteria bacterium RIFCSPHIGHO2_01_FULL_38_9</name>
    <dbReference type="NCBI Taxonomy" id="1802492"/>
    <lineage>
        <taxon>Bacteria</taxon>
        <taxon>Candidatus Woeseibacteriota</taxon>
    </lineage>
</organism>
<dbReference type="PROSITE" id="PS50109">
    <property type="entry name" value="HIS_KIN"/>
    <property type="match status" value="1"/>
</dbReference>
<dbReference type="GO" id="GO:0000155">
    <property type="term" value="F:phosphorelay sensor kinase activity"/>
    <property type="evidence" value="ECO:0007669"/>
    <property type="project" value="InterPro"/>
</dbReference>
<dbReference type="PANTHER" id="PTHR43711:SF31">
    <property type="entry name" value="HISTIDINE KINASE"/>
    <property type="match status" value="1"/>
</dbReference>
<dbReference type="CDD" id="cd00082">
    <property type="entry name" value="HisKA"/>
    <property type="match status" value="1"/>
</dbReference>
<dbReference type="InterPro" id="IPR004358">
    <property type="entry name" value="Sig_transdc_His_kin-like_C"/>
</dbReference>
<sequence>MPIPSLELLVALIASVVNLVLAVFIYLNNSRSATNKFFSLLAISIASYLFTNYLSLHQDSESITLLWVRAVMSIAPFTNLFFLLLASSYPNETLQMKKRTLWLVIITTIFLSIIAQTKLIFVKAELGPQGVQPTPGPLIPLFLIHTFAFLGGGFFVLLRKFKRFTGTERRQIKILLLGAVLMFSLILISNLLLVVLFNVSTFVGFLPIYTLVFTGFVSYAIVKHSLFDLRVLATQAFSIVLLIILFSKIFIAGSTGEAIVDSLVFVAGGFFSVLLIRSVIREVEQREKLEELTEKLKALDKQKDVFISMAAHELRAPMTAIKGYVSMVLEGDTGDIPEKARGFLADANNINDRLIRLVNNMLNVSRIEEGRMVYQVEEENLSNPVRAVYSQFTPEAERKGLKYTLDIPNAIKDRVSVDPDRIQEVIGNLLSNAVKYTDTGFVKVRLSQPDQKTVRCEVIDSGSGIEEDEQKKLFQKFHRVETNVGKTTGTGLGLYISKLLVEKFGGKMGIVSKIGKGSTFWFELPLADPKSSEEVAS</sequence>
<keyword evidence="5" id="KW-0418">Kinase</keyword>
<feature type="transmembrane region" description="Helical" evidence="8">
    <location>
        <begin position="66"/>
        <end position="89"/>
    </location>
</feature>
<evidence type="ECO:0000256" key="4">
    <source>
        <dbReference type="ARBA" id="ARBA00022679"/>
    </source>
</evidence>
<name>A0A1F7Y232_9BACT</name>
<keyword evidence="3" id="KW-0597">Phosphoprotein</keyword>
<dbReference type="PRINTS" id="PR00344">
    <property type="entry name" value="BCTRLSENSOR"/>
</dbReference>
<dbReference type="InterPro" id="IPR036890">
    <property type="entry name" value="HATPase_C_sf"/>
</dbReference>
<dbReference type="InterPro" id="IPR003661">
    <property type="entry name" value="HisK_dim/P_dom"/>
</dbReference>
<dbReference type="SMART" id="SM00387">
    <property type="entry name" value="HATPase_c"/>
    <property type="match status" value="1"/>
</dbReference>
<evidence type="ECO:0000256" key="1">
    <source>
        <dbReference type="ARBA" id="ARBA00000085"/>
    </source>
</evidence>
<dbReference type="Gene3D" id="1.10.287.130">
    <property type="match status" value="1"/>
</dbReference>
<dbReference type="InterPro" id="IPR003594">
    <property type="entry name" value="HATPase_dom"/>
</dbReference>
<evidence type="ECO:0000256" key="7">
    <source>
        <dbReference type="SAM" id="Coils"/>
    </source>
</evidence>
<dbReference type="SUPFAM" id="SSF47384">
    <property type="entry name" value="Homodimeric domain of signal transducing histidine kinase"/>
    <property type="match status" value="1"/>
</dbReference>
<feature type="domain" description="Histidine kinase" evidence="9">
    <location>
        <begin position="309"/>
        <end position="528"/>
    </location>
</feature>
<dbReference type="SUPFAM" id="SSF55874">
    <property type="entry name" value="ATPase domain of HSP90 chaperone/DNA topoisomerase II/histidine kinase"/>
    <property type="match status" value="1"/>
</dbReference>
<keyword evidence="6" id="KW-0902">Two-component regulatory system</keyword>
<feature type="transmembrane region" description="Helical" evidence="8">
    <location>
        <begin position="101"/>
        <end position="121"/>
    </location>
</feature>
<dbReference type="EC" id="2.7.13.3" evidence="2"/>
<keyword evidence="8" id="KW-0812">Transmembrane</keyword>
<comment type="caution">
    <text evidence="10">The sequence shown here is derived from an EMBL/GenBank/DDBJ whole genome shotgun (WGS) entry which is preliminary data.</text>
</comment>
<proteinExistence type="predicted"/>
<evidence type="ECO:0000256" key="6">
    <source>
        <dbReference type="ARBA" id="ARBA00023012"/>
    </source>
</evidence>
<evidence type="ECO:0000256" key="2">
    <source>
        <dbReference type="ARBA" id="ARBA00012438"/>
    </source>
</evidence>
<dbReference type="InterPro" id="IPR036097">
    <property type="entry name" value="HisK_dim/P_sf"/>
</dbReference>
<dbReference type="InterPro" id="IPR031621">
    <property type="entry name" value="HisKA_7TM"/>
</dbReference>
<feature type="transmembrane region" description="Helical" evidence="8">
    <location>
        <begin position="6"/>
        <end position="25"/>
    </location>
</feature>
<feature type="transmembrane region" description="Helical" evidence="8">
    <location>
        <begin position="229"/>
        <end position="252"/>
    </location>
</feature>
<feature type="transmembrane region" description="Helical" evidence="8">
    <location>
        <begin position="37"/>
        <end position="54"/>
    </location>
</feature>